<sequence>MKTMFAALVAMVGFTGLAAAQAPVAVVEDVQGKVSGAEFMDYVAPGKVIKLGQPGSIVLSYMKSCWREVITGVGTVIVGAEESMVHLSEVKAGKVKCDSSHSLLDREVGESAATVVRSLASKGAMSPQFTIYGLSPIFETSGRGKLVVERLDLKGERHDVDLAAASVARARFYDFAKAGTTLQPGGIYAASVGARRTVFSVDQGAEPGSTPIIGRLVRVE</sequence>
<feature type="chain" id="PRO_5013382238" evidence="1">
    <location>
        <begin position="21"/>
        <end position="220"/>
    </location>
</feature>
<dbReference type="OrthoDB" id="7346346at2"/>
<evidence type="ECO:0000256" key="1">
    <source>
        <dbReference type="SAM" id="SignalP"/>
    </source>
</evidence>
<dbReference type="EMBL" id="LT670818">
    <property type="protein sequence ID" value="SHH53920.1"/>
    <property type="molecule type" value="Genomic_DNA"/>
</dbReference>
<proteinExistence type="predicted"/>
<dbReference type="AlphaFoldDB" id="A0A1M5TTF5"/>
<evidence type="ECO:0000313" key="3">
    <source>
        <dbReference type="Proteomes" id="UP000190675"/>
    </source>
</evidence>
<keyword evidence="1" id="KW-0732">Signal</keyword>
<protein>
    <submittedName>
        <fullName evidence="2">Uncharacterized protein</fullName>
    </submittedName>
</protein>
<organism evidence="2 3">
    <name type="scientific">Bradyrhizobium erythrophlei</name>
    <dbReference type="NCBI Taxonomy" id="1437360"/>
    <lineage>
        <taxon>Bacteria</taxon>
        <taxon>Pseudomonadati</taxon>
        <taxon>Pseudomonadota</taxon>
        <taxon>Alphaproteobacteria</taxon>
        <taxon>Hyphomicrobiales</taxon>
        <taxon>Nitrobacteraceae</taxon>
        <taxon>Bradyrhizobium</taxon>
    </lineage>
</organism>
<feature type="signal peptide" evidence="1">
    <location>
        <begin position="1"/>
        <end position="20"/>
    </location>
</feature>
<evidence type="ECO:0000313" key="2">
    <source>
        <dbReference type="EMBL" id="SHH53920.1"/>
    </source>
</evidence>
<accession>A0A1M5TTF5</accession>
<reference evidence="2 3" key="1">
    <citation type="submission" date="2016-11" db="EMBL/GenBank/DDBJ databases">
        <authorList>
            <person name="Jaros S."/>
            <person name="Januszkiewicz K."/>
            <person name="Wedrychowicz H."/>
        </authorList>
    </citation>
    <scope>NUCLEOTIDE SEQUENCE [LARGE SCALE GENOMIC DNA]</scope>
    <source>
        <strain evidence="2 3">GAS242</strain>
    </source>
</reference>
<dbReference type="RefSeq" id="WP_079571218.1">
    <property type="nucleotide sequence ID" value="NZ_LT670818.1"/>
</dbReference>
<name>A0A1M5TTF5_9BRAD</name>
<dbReference type="Proteomes" id="UP000190675">
    <property type="component" value="Chromosome I"/>
</dbReference>
<gene>
    <name evidence="2" type="ORF">SAMN05444169_7968</name>
</gene>